<feature type="binding site" evidence="15">
    <location>
        <position position="376"/>
    </location>
    <ligand>
        <name>Mo-bis(molybdopterin guanine dinucleotide)</name>
        <dbReference type="ChEBI" id="CHEBI:60539"/>
    </ligand>
</feature>
<dbReference type="Gene3D" id="3.40.50.740">
    <property type="match status" value="1"/>
</dbReference>
<keyword evidence="19" id="KW-1185">Reference proteome</keyword>
<comment type="subcellular location">
    <subcellularLocation>
        <location evidence="15">Periplasm</location>
    </subcellularLocation>
</comment>
<dbReference type="RefSeq" id="WP_111434455.1">
    <property type="nucleotide sequence ID" value="NZ_JACIGG010000003.1"/>
</dbReference>
<feature type="binding site" evidence="15">
    <location>
        <position position="81"/>
    </location>
    <ligand>
        <name>[4Fe-4S] cluster</name>
        <dbReference type="ChEBI" id="CHEBI:49883"/>
    </ligand>
</feature>
<dbReference type="InterPro" id="IPR027467">
    <property type="entry name" value="MopterinOxRdtase_cofactor_BS"/>
</dbReference>
<feature type="binding site" evidence="15">
    <location>
        <position position="179"/>
    </location>
    <ligand>
        <name>Mo-bis(molybdopterin guanine dinucleotide)</name>
        <dbReference type="ChEBI" id="CHEBI:60539"/>
    </ligand>
</feature>
<feature type="binding site" evidence="15">
    <location>
        <position position="46"/>
    </location>
    <ligand>
        <name>[4Fe-4S] cluster</name>
        <dbReference type="ChEBI" id="CHEBI:49883"/>
    </ligand>
</feature>
<sequence>MSLSRRDFIKANAVAAAAATAGVAVPAAPVLAAEDDTGIRWDKTACRFCGTGCSVLVGVKDGRVVATQGDPDAPVNRGLNCIKGYFLTKIMYGQDRLTKPLLRKKNGAFAKDGDFEEVSWDEAFTVMADKWKAALKAKGPTSVGMFGSGQWTLWEGYAASKLIKGGFRSNNLDPNARHCMASAVGAFMRAFGIDEPMGCYDDLEHADAFVLWGANMAEMHPILWSRLTNTRLTKPGCEVHVLSTFENRCFELADNGIVFVPQTDLAITNYIANYIIQNEAYNKDFVENHVNFNKTATDIGYGLRPEHPLEQKAANPGKGKFEKVGFEEFARLVEPYTLDYTAELSGVPKDQLEKLARAYADPKKKVSSYWTMGFNQHSRGVWVNGNVYNIHLLMGKISEPGNGPFSLTGQPSACGTAREVGTFAHRLPADLVVGKDAHRAFAEKTWKLPEGTINPEVGFHAVLMHRKMKDGELNCYWQQCNNNMQAAANMNDESYPGWRNPDNFVTVSDPYPTVSAMAADLILPTAMWAEKEGAYGNAERRTQFWRQQVKAPGESRSDAWQTMEFAKYFTVEEVWPEELIAKMPEYRGKTLYDVLFANGQVDKFPYEGKIVDDRGNEYANDESEYFGYYVQKGLFEEYRLFNSAADIPKKGHEMAEFDAYHKNRGLRWPVINGKETLWRFRGGYDPHVEGDETVVRFYGNADGRANVIFAPYEPPAESPDDEFDLWLCTGRVLEHWHSGSMTRRVPELYRAVPDAVVYMNPKDARKRRLRDGSKVTVSTRRGELVTRVETRGRNRPPEGLVFVPWFDASRLVNKLTLDATDPLSKETDYKKCACKVEKA</sequence>
<dbReference type="Proteomes" id="UP000249299">
    <property type="component" value="Unassembled WGS sequence"/>
</dbReference>
<dbReference type="SMART" id="SM00926">
    <property type="entry name" value="Molybdop_Fe4S4"/>
    <property type="match status" value="1"/>
</dbReference>
<keyword evidence="11 15" id="KW-0411">Iron-sulfur</keyword>
<dbReference type="InterPro" id="IPR050123">
    <property type="entry name" value="Prok_molybdopt-oxidoreductase"/>
</dbReference>
<evidence type="ECO:0000256" key="3">
    <source>
        <dbReference type="ARBA" id="ARBA00022485"/>
    </source>
</evidence>
<comment type="caution">
    <text evidence="15">Lacks conserved residue(s) required for the propagation of feature annotation.</text>
</comment>
<comment type="cofactor">
    <cofactor evidence="15">
        <name>Mo-bis(molybdopterin guanine dinucleotide)</name>
        <dbReference type="ChEBI" id="CHEBI:60539"/>
    </cofactor>
    <text evidence="15">Binds 1 molybdenum-bis(molybdopterin guanine dinucleotide) (Mo-bis-MGD) cofactor per subunit.</text>
</comment>
<dbReference type="InterPro" id="IPR041957">
    <property type="entry name" value="CT_Nitrate-R-NapA-like"/>
</dbReference>
<dbReference type="EC" id="1.9.6.1" evidence="15"/>
<keyword evidence="6 15" id="KW-0732">Signal</keyword>
<feature type="binding site" evidence="15">
    <location>
        <begin position="212"/>
        <end position="219"/>
    </location>
    <ligand>
        <name>Mo-bis(molybdopterin guanine dinucleotide)</name>
        <dbReference type="ChEBI" id="CHEBI:60539"/>
    </ligand>
</feature>
<dbReference type="InterPro" id="IPR009010">
    <property type="entry name" value="Asp_de-COase-like_dom_sf"/>
</dbReference>
<evidence type="ECO:0000256" key="10">
    <source>
        <dbReference type="ARBA" id="ARBA00023004"/>
    </source>
</evidence>
<dbReference type="HAMAP" id="MF_01630">
    <property type="entry name" value="Nitrate_reduct_NapA"/>
    <property type="match status" value="1"/>
</dbReference>
<dbReference type="PROSITE" id="PS51318">
    <property type="entry name" value="TAT"/>
    <property type="match status" value="1"/>
</dbReference>
<feature type="binding site" evidence="15">
    <location>
        <position position="531"/>
    </location>
    <ligand>
        <name>Mo-bis(molybdopterin guanine dinucleotide)</name>
        <dbReference type="ChEBI" id="CHEBI:60539"/>
    </ligand>
</feature>
<dbReference type="GO" id="GO:0030151">
    <property type="term" value="F:molybdenum ion binding"/>
    <property type="evidence" value="ECO:0007669"/>
    <property type="project" value="InterPro"/>
</dbReference>
<dbReference type="Gene3D" id="2.40.40.20">
    <property type="match status" value="1"/>
</dbReference>
<evidence type="ECO:0000256" key="5">
    <source>
        <dbReference type="ARBA" id="ARBA00022723"/>
    </source>
</evidence>
<feature type="binding site" evidence="15">
    <location>
        <begin position="508"/>
        <end position="509"/>
    </location>
    <ligand>
        <name>Mo-bis(molybdopterin guanine dinucleotide)</name>
        <dbReference type="ChEBI" id="CHEBI:60539"/>
    </ligand>
</feature>
<feature type="binding site" evidence="15">
    <location>
        <position position="53"/>
    </location>
    <ligand>
        <name>[4Fe-4S] cluster</name>
        <dbReference type="ChEBI" id="CHEBI:49883"/>
    </ligand>
</feature>
<evidence type="ECO:0000256" key="15">
    <source>
        <dbReference type="HAMAP-Rule" id="MF_01630"/>
    </source>
</evidence>
<evidence type="ECO:0000256" key="4">
    <source>
        <dbReference type="ARBA" id="ARBA00022505"/>
    </source>
</evidence>
<feature type="binding site" evidence="15">
    <location>
        <position position="813"/>
    </location>
    <ligand>
        <name>Mo-bis(molybdopterin guanine dinucleotide)</name>
        <dbReference type="ChEBI" id="CHEBI:60539"/>
    </ligand>
</feature>
<feature type="binding site" evidence="15">
    <location>
        <position position="150"/>
    </location>
    <ligand>
        <name>Mo-bis(molybdopterin guanine dinucleotide)</name>
        <dbReference type="ChEBI" id="CHEBI:60539"/>
    </ligand>
</feature>
<feature type="binding site" evidence="15">
    <location>
        <position position="558"/>
    </location>
    <ligand>
        <name>Mo-bis(molybdopterin guanine dinucleotide)</name>
        <dbReference type="ChEBI" id="CHEBI:60539"/>
    </ligand>
</feature>
<dbReference type="Gene3D" id="3.30.200.210">
    <property type="match status" value="1"/>
</dbReference>
<feature type="binding site" evidence="15">
    <location>
        <position position="175"/>
    </location>
    <ligand>
        <name>Mo-bis(molybdopterin guanine dinucleotide)</name>
        <dbReference type="ChEBI" id="CHEBI:60539"/>
    </ligand>
</feature>
<dbReference type="GO" id="GO:0009055">
    <property type="term" value="F:electron transfer activity"/>
    <property type="evidence" value="ECO:0007669"/>
    <property type="project" value="UniProtKB-UniRule"/>
</dbReference>
<keyword evidence="4 15" id="KW-0500">Molybdenum</keyword>
<evidence type="ECO:0000256" key="1">
    <source>
        <dbReference type="ARBA" id="ARBA00008747"/>
    </source>
</evidence>
<dbReference type="SUPFAM" id="SSF50692">
    <property type="entry name" value="ADC-like"/>
    <property type="match status" value="1"/>
</dbReference>
<evidence type="ECO:0000256" key="13">
    <source>
        <dbReference type="ARBA" id="ARBA00052176"/>
    </source>
</evidence>
<dbReference type="Pfam" id="PF04879">
    <property type="entry name" value="Molybdop_Fe4S4"/>
    <property type="match status" value="1"/>
</dbReference>
<comment type="subunit">
    <text evidence="15">Component of the periplasmic nitrate reductase NapAB complex composed of NapA and NapB.</text>
</comment>
<dbReference type="GO" id="GO:0009325">
    <property type="term" value="C:nitrate reductase complex"/>
    <property type="evidence" value="ECO:0007669"/>
    <property type="project" value="TreeGrafter"/>
</dbReference>
<dbReference type="GO" id="GO:0050140">
    <property type="term" value="F:nitrate reductase (cytochrome) activity"/>
    <property type="evidence" value="ECO:0007669"/>
    <property type="project" value="UniProtKB-EC"/>
</dbReference>
<dbReference type="GO" id="GO:0006777">
    <property type="term" value="P:Mo-molybdopterin cofactor biosynthetic process"/>
    <property type="evidence" value="ECO:0007669"/>
    <property type="project" value="UniProtKB-UniRule"/>
</dbReference>
<dbReference type="PROSITE" id="PS00551">
    <property type="entry name" value="MOLYBDOPTERIN_PROK_1"/>
    <property type="match status" value="1"/>
</dbReference>
<dbReference type="GO" id="GO:0005506">
    <property type="term" value="F:iron ion binding"/>
    <property type="evidence" value="ECO:0007669"/>
    <property type="project" value="UniProtKB-UniRule"/>
</dbReference>
<dbReference type="OrthoDB" id="9816402at2"/>
<feature type="binding site" evidence="15">
    <location>
        <position position="482"/>
    </location>
    <ligand>
        <name>Mo-bis(molybdopterin guanine dinucleotide)</name>
        <dbReference type="ChEBI" id="CHEBI:60539"/>
    </ligand>
</feature>
<dbReference type="InterPro" id="IPR006657">
    <property type="entry name" value="MoPterin_dinucl-bd_dom"/>
</dbReference>
<keyword evidence="7 15" id="KW-0574">Periplasm</keyword>
<dbReference type="CDD" id="cd02791">
    <property type="entry name" value="MopB_CT_Nitrate-R-NapA-like"/>
    <property type="match status" value="1"/>
</dbReference>
<dbReference type="AlphaFoldDB" id="A0A327JNL2"/>
<feature type="binding site" evidence="15">
    <location>
        <position position="83"/>
    </location>
    <ligand>
        <name>Mo-bis(molybdopterin guanine dinucleotide)</name>
        <dbReference type="ChEBI" id="CHEBI:60539"/>
    </ligand>
</feature>
<evidence type="ECO:0000313" key="18">
    <source>
        <dbReference type="EMBL" id="RAI27166.1"/>
    </source>
</evidence>
<gene>
    <name evidence="15" type="primary">napA</name>
    <name evidence="18" type="ORF">CH339_11245</name>
</gene>
<comment type="caution">
    <text evidence="18">The sequence shown here is derived from an EMBL/GenBank/DDBJ whole genome shotgun (WGS) entry which is preliminary data.</text>
</comment>
<keyword evidence="5 15" id="KW-0479">Metal-binding</keyword>
<evidence type="ECO:0000256" key="9">
    <source>
        <dbReference type="ARBA" id="ARBA00023002"/>
    </source>
</evidence>
<comment type="catalytic activity">
    <reaction evidence="13 15">
        <text>2 Fe(II)-[cytochrome] + nitrate + 2 H(+) = 2 Fe(III)-[cytochrome] + nitrite + H2O</text>
        <dbReference type="Rhea" id="RHEA:12909"/>
        <dbReference type="Rhea" id="RHEA-COMP:11777"/>
        <dbReference type="Rhea" id="RHEA-COMP:11778"/>
        <dbReference type="ChEBI" id="CHEBI:15377"/>
        <dbReference type="ChEBI" id="CHEBI:15378"/>
        <dbReference type="ChEBI" id="CHEBI:16301"/>
        <dbReference type="ChEBI" id="CHEBI:17632"/>
        <dbReference type="ChEBI" id="CHEBI:29033"/>
        <dbReference type="ChEBI" id="CHEBI:29034"/>
        <dbReference type="EC" id="1.9.6.1"/>
    </reaction>
</comment>
<dbReference type="PANTHER" id="PTHR43105">
    <property type="entry name" value="RESPIRATORY NITRATE REDUCTASE"/>
    <property type="match status" value="1"/>
</dbReference>
<protein>
    <recommendedName>
        <fullName evidence="15">Periplasmic nitrate reductase</fullName>
        <ecNumber evidence="15">1.9.6.1</ecNumber>
    </recommendedName>
</protein>
<keyword evidence="8 15" id="KW-0249">Electron transport</keyword>
<dbReference type="GO" id="GO:0051539">
    <property type="term" value="F:4 iron, 4 sulfur cluster binding"/>
    <property type="evidence" value="ECO:0007669"/>
    <property type="project" value="UniProtKB-KW"/>
</dbReference>
<organism evidence="18 19">
    <name type="scientific">Rhodobium orientis</name>
    <dbReference type="NCBI Taxonomy" id="34017"/>
    <lineage>
        <taxon>Bacteria</taxon>
        <taxon>Pseudomonadati</taxon>
        <taxon>Pseudomonadota</taxon>
        <taxon>Alphaproteobacteria</taxon>
        <taxon>Hyphomicrobiales</taxon>
        <taxon>Rhodobiaceae</taxon>
        <taxon>Rhodobium</taxon>
    </lineage>
</organism>
<feature type="binding site" evidence="15">
    <location>
        <begin position="729"/>
        <end position="738"/>
    </location>
    <ligand>
        <name>Mo-bis(molybdopterin guanine dinucleotide)</name>
        <dbReference type="ChEBI" id="CHEBI:60539"/>
    </ligand>
</feature>
<dbReference type="Pfam" id="PF00384">
    <property type="entry name" value="Molybdopterin"/>
    <property type="match status" value="1"/>
</dbReference>
<evidence type="ECO:0000256" key="12">
    <source>
        <dbReference type="ARBA" id="ARBA00023063"/>
    </source>
</evidence>
<dbReference type="InterPro" id="IPR019546">
    <property type="entry name" value="TAT_signal_bac_arc"/>
</dbReference>
<dbReference type="GO" id="GO:0043546">
    <property type="term" value="F:molybdopterin cofactor binding"/>
    <property type="evidence" value="ECO:0007669"/>
    <property type="project" value="InterPro"/>
</dbReference>
<evidence type="ECO:0000256" key="11">
    <source>
        <dbReference type="ARBA" id="ARBA00023014"/>
    </source>
</evidence>
<feature type="signal peptide" evidence="16">
    <location>
        <begin position="1"/>
        <end position="32"/>
    </location>
</feature>
<comment type="similarity">
    <text evidence="1 15">Belongs to the prokaryotic molybdopterin-containing oxidoreductase family. NasA/NapA/NarB subfamily.</text>
</comment>
<evidence type="ECO:0000256" key="14">
    <source>
        <dbReference type="ARBA" id="ARBA00055000"/>
    </source>
</evidence>
<dbReference type="GO" id="GO:0042128">
    <property type="term" value="P:nitrate assimilation"/>
    <property type="evidence" value="ECO:0007669"/>
    <property type="project" value="UniProtKB-UniRule"/>
</dbReference>
<dbReference type="NCBIfam" id="TIGR01409">
    <property type="entry name" value="TAT_signal_seq"/>
    <property type="match status" value="1"/>
</dbReference>
<keyword evidence="10 15" id="KW-0408">Iron</keyword>
<keyword evidence="2 15" id="KW-0813">Transport</keyword>
<keyword evidence="9 15" id="KW-0560">Oxidoreductase</keyword>
<name>A0A327JNL2_9HYPH</name>
<keyword evidence="3 15" id="KW-0004">4Fe-4S</keyword>
<evidence type="ECO:0000313" key="19">
    <source>
        <dbReference type="Proteomes" id="UP000249299"/>
    </source>
</evidence>
<feature type="domain" description="4Fe-4S Mo/W bis-MGD-type" evidence="17">
    <location>
        <begin position="39"/>
        <end position="95"/>
    </location>
</feature>
<dbReference type="Pfam" id="PF01568">
    <property type="entry name" value="Molydop_binding"/>
    <property type="match status" value="1"/>
</dbReference>
<feature type="binding site" evidence="15">
    <location>
        <position position="805"/>
    </location>
    <ligand>
        <name>substrate</name>
    </ligand>
</feature>
<evidence type="ECO:0000256" key="2">
    <source>
        <dbReference type="ARBA" id="ARBA00022448"/>
    </source>
</evidence>
<dbReference type="GO" id="GO:0045333">
    <property type="term" value="P:cellular respiration"/>
    <property type="evidence" value="ECO:0007669"/>
    <property type="project" value="UniProtKB-ARBA"/>
</dbReference>
<dbReference type="PROSITE" id="PS51669">
    <property type="entry name" value="4FE4S_MOW_BIS_MGD"/>
    <property type="match status" value="1"/>
</dbReference>
<dbReference type="InterPro" id="IPR006311">
    <property type="entry name" value="TAT_signal"/>
</dbReference>
<dbReference type="GO" id="GO:0042597">
    <property type="term" value="C:periplasmic space"/>
    <property type="evidence" value="ECO:0007669"/>
    <property type="project" value="UniProtKB-SubCell"/>
</dbReference>
<proteinExistence type="inferred from homology"/>
<dbReference type="GO" id="GO:0016020">
    <property type="term" value="C:membrane"/>
    <property type="evidence" value="ECO:0007669"/>
    <property type="project" value="TreeGrafter"/>
</dbReference>
<dbReference type="InterPro" id="IPR006963">
    <property type="entry name" value="Mopterin_OxRdtase_4Fe-4S_dom"/>
</dbReference>
<feature type="binding site" evidence="15">
    <location>
        <position position="372"/>
    </location>
    <ligand>
        <name>Mo-bis(molybdopterin guanine dinucleotide)</name>
        <dbReference type="ChEBI" id="CHEBI:60539"/>
    </ligand>
</feature>
<evidence type="ECO:0000256" key="7">
    <source>
        <dbReference type="ARBA" id="ARBA00022764"/>
    </source>
</evidence>
<dbReference type="NCBIfam" id="NF010055">
    <property type="entry name" value="PRK13532.1"/>
    <property type="match status" value="1"/>
</dbReference>
<evidence type="ECO:0000256" key="6">
    <source>
        <dbReference type="ARBA" id="ARBA00022729"/>
    </source>
</evidence>
<dbReference type="EMBL" id="NPEV01000021">
    <property type="protein sequence ID" value="RAI27166.1"/>
    <property type="molecule type" value="Genomic_DNA"/>
</dbReference>
<comment type="cofactor">
    <cofactor evidence="15">
        <name>[4Fe-4S] cluster</name>
        <dbReference type="ChEBI" id="CHEBI:49883"/>
    </cofactor>
    <text evidence="15">Binds 1 [4Fe-4S] cluster.</text>
</comment>
<reference evidence="18 19" key="1">
    <citation type="submission" date="2017-07" db="EMBL/GenBank/DDBJ databases">
        <title>Draft Genome Sequences of Select Purple Nonsulfur Bacteria.</title>
        <authorList>
            <person name="Lasarre B."/>
            <person name="Mckinlay J.B."/>
        </authorList>
    </citation>
    <scope>NUCLEOTIDE SEQUENCE [LARGE SCALE GENOMIC DNA]</scope>
    <source>
        <strain evidence="18 19">DSM 11290</strain>
    </source>
</reference>
<dbReference type="CDD" id="cd02754">
    <property type="entry name" value="MopB_Nitrate-R-NapA-like"/>
    <property type="match status" value="1"/>
</dbReference>
<dbReference type="SUPFAM" id="SSF53706">
    <property type="entry name" value="Formate dehydrogenase/DMSO reductase, domains 1-3"/>
    <property type="match status" value="1"/>
</dbReference>
<evidence type="ECO:0000256" key="8">
    <source>
        <dbReference type="ARBA" id="ARBA00022982"/>
    </source>
</evidence>
<accession>A0A327JNL2</accession>
<feature type="chain" id="PRO_5016434488" description="Periplasmic nitrate reductase" evidence="16">
    <location>
        <begin position="33"/>
        <end position="839"/>
    </location>
</feature>
<evidence type="ECO:0000256" key="16">
    <source>
        <dbReference type="SAM" id="SignalP"/>
    </source>
</evidence>
<evidence type="ECO:0000259" key="17">
    <source>
        <dbReference type="PROSITE" id="PS51669"/>
    </source>
</evidence>
<feature type="binding site" evidence="15">
    <location>
        <position position="830"/>
    </location>
    <ligand>
        <name>Mo-bis(molybdopterin guanine dinucleotide)</name>
        <dbReference type="ChEBI" id="CHEBI:60539"/>
    </ligand>
</feature>
<dbReference type="FunFam" id="2.40.40.20:FF:000005">
    <property type="entry name" value="Periplasmic nitrate reductase"/>
    <property type="match status" value="1"/>
</dbReference>
<feature type="binding site" evidence="15">
    <location>
        <begin position="262"/>
        <end position="264"/>
    </location>
    <ligand>
        <name>Mo-bis(molybdopterin guanine dinucleotide)</name>
        <dbReference type="ChEBI" id="CHEBI:60539"/>
    </ligand>
</feature>
<keyword evidence="12 15" id="KW-0534">Nitrate assimilation</keyword>
<dbReference type="InterPro" id="IPR006656">
    <property type="entry name" value="Mopterin_OxRdtase"/>
</dbReference>
<feature type="binding site" evidence="15">
    <location>
        <position position="49"/>
    </location>
    <ligand>
        <name>[4Fe-4S] cluster</name>
        <dbReference type="ChEBI" id="CHEBI:49883"/>
    </ligand>
</feature>
<dbReference type="Gene3D" id="3.40.228.10">
    <property type="entry name" value="Dimethylsulfoxide Reductase, domain 2"/>
    <property type="match status" value="1"/>
</dbReference>
<comment type="function">
    <text evidence="14 15">Catalytic subunit of the periplasmic nitrate reductase complex NapAB. Receives electrons from NapB and catalyzes the reduction of nitrate to nitrite.</text>
</comment>
<dbReference type="NCBIfam" id="TIGR01706">
    <property type="entry name" value="NAPA"/>
    <property type="match status" value="1"/>
</dbReference>
<comment type="PTM">
    <text evidence="15">Predicted to be exported by the Tat system. The position of the signal peptide cleavage has not been experimentally proven.</text>
</comment>
<dbReference type="InterPro" id="IPR010051">
    <property type="entry name" value="Periplasm_NO3_reductase_lsu"/>
</dbReference>
<dbReference type="PANTHER" id="PTHR43105:SF11">
    <property type="entry name" value="PERIPLASMIC NITRATE REDUCTASE"/>
    <property type="match status" value="1"/>
</dbReference>